<evidence type="ECO:0000313" key="4">
    <source>
        <dbReference type="EMBL" id="MBB4150445.1"/>
    </source>
</evidence>
<dbReference type="InterPro" id="IPR002559">
    <property type="entry name" value="Transposase_11"/>
</dbReference>
<comment type="caution">
    <text evidence="4">The sequence shown here is derived from an EMBL/GenBank/DDBJ whole genome shotgun (WGS) entry which is preliminary data.</text>
</comment>
<dbReference type="GO" id="GO:0004803">
    <property type="term" value="F:transposase activity"/>
    <property type="evidence" value="ECO:0007669"/>
    <property type="project" value="InterPro"/>
</dbReference>
<dbReference type="NCBIfam" id="NF033580">
    <property type="entry name" value="transpos_IS5_3"/>
    <property type="match status" value="1"/>
</dbReference>
<dbReference type="PANTHER" id="PTHR30007:SF0">
    <property type="entry name" value="TRANSPOSASE"/>
    <property type="match status" value="1"/>
</dbReference>
<evidence type="ECO:0000313" key="5">
    <source>
        <dbReference type="Proteomes" id="UP000590524"/>
    </source>
</evidence>
<name>A0A7W6PWF3_9SPHN</name>
<evidence type="ECO:0000259" key="2">
    <source>
        <dbReference type="Pfam" id="PF01609"/>
    </source>
</evidence>
<dbReference type="Pfam" id="PF01609">
    <property type="entry name" value="DDE_Tnp_1"/>
    <property type="match status" value="1"/>
</dbReference>
<feature type="compositionally biased region" description="Polar residues" evidence="1">
    <location>
        <begin position="118"/>
        <end position="127"/>
    </location>
</feature>
<feature type="domain" description="Transposase IS4-like" evidence="2">
    <location>
        <begin position="111"/>
        <end position="261"/>
    </location>
</feature>
<dbReference type="AlphaFoldDB" id="A0A7W6PWF3"/>
<dbReference type="RefSeq" id="WP_037472807.1">
    <property type="nucleotide sequence ID" value="NZ_JACIEU010000020.1"/>
</dbReference>
<dbReference type="GO" id="GO:0006313">
    <property type="term" value="P:DNA transposition"/>
    <property type="evidence" value="ECO:0007669"/>
    <property type="project" value="InterPro"/>
</dbReference>
<gene>
    <name evidence="4" type="ORF">GGQ90_004249</name>
</gene>
<dbReference type="Pfam" id="PF13340">
    <property type="entry name" value="DUF4096"/>
    <property type="match status" value="1"/>
</dbReference>
<proteinExistence type="predicted"/>
<reference evidence="4 5" key="1">
    <citation type="submission" date="2020-08" db="EMBL/GenBank/DDBJ databases">
        <title>Genomic Encyclopedia of Type Strains, Phase IV (KMG-IV): sequencing the most valuable type-strain genomes for metagenomic binning, comparative biology and taxonomic classification.</title>
        <authorList>
            <person name="Goeker M."/>
        </authorList>
    </citation>
    <scope>NUCLEOTIDE SEQUENCE [LARGE SCALE GENOMIC DNA]</scope>
    <source>
        <strain evidence="4 5">DSM 19371</strain>
    </source>
</reference>
<sequence>MWTDTTRRQYARAELLLPSDLTDAEWAILEPLLPPRSKLGRPPVWDYRQIVEAILYLLRGGLPWRMLPPGLFPPMTTVQHYFYRWSAMGVWKSINHALLLMAREAMGREASPSAGVIDSQSVKTTESGGPRGFDAGKKIKGRKRHIVTDTQGLLVGAIVHTADIQDRDGARDVLASIRQTFPWLRHVFADGGYAGDKLRTALTKIGTWTLDIIKRSDAAKGFKLLPRRWVVERTIAWLNRNRRLAKDFERTIESATTWLFIASVNQITRRIARDCNQNASL</sequence>
<evidence type="ECO:0000256" key="1">
    <source>
        <dbReference type="SAM" id="MobiDB-lite"/>
    </source>
</evidence>
<dbReference type="PANTHER" id="PTHR30007">
    <property type="entry name" value="PHP DOMAIN PROTEIN"/>
    <property type="match status" value="1"/>
</dbReference>
<feature type="domain" description="Insertion element IS402-like" evidence="3">
    <location>
        <begin position="21"/>
        <end position="94"/>
    </location>
</feature>
<keyword evidence="5" id="KW-1185">Reference proteome</keyword>
<evidence type="ECO:0000259" key="3">
    <source>
        <dbReference type="Pfam" id="PF13340"/>
    </source>
</evidence>
<accession>A0A7W6PWF3</accession>
<protein>
    <submittedName>
        <fullName evidence="4">Putative transposase</fullName>
    </submittedName>
</protein>
<organism evidence="4 5">
    <name type="scientific">Sphingobium scionense</name>
    <dbReference type="NCBI Taxonomy" id="1404341"/>
    <lineage>
        <taxon>Bacteria</taxon>
        <taxon>Pseudomonadati</taxon>
        <taxon>Pseudomonadota</taxon>
        <taxon>Alphaproteobacteria</taxon>
        <taxon>Sphingomonadales</taxon>
        <taxon>Sphingomonadaceae</taxon>
        <taxon>Sphingobium</taxon>
    </lineage>
</organism>
<dbReference type="InterPro" id="IPR025161">
    <property type="entry name" value="IS402-like_dom"/>
</dbReference>
<feature type="region of interest" description="Disordered" evidence="1">
    <location>
        <begin position="113"/>
        <end position="135"/>
    </location>
</feature>
<dbReference type="Proteomes" id="UP000590524">
    <property type="component" value="Unassembled WGS sequence"/>
</dbReference>
<dbReference type="EMBL" id="JACIEU010000020">
    <property type="protein sequence ID" value="MBB4150445.1"/>
    <property type="molecule type" value="Genomic_DNA"/>
</dbReference>
<dbReference type="GO" id="GO:0003677">
    <property type="term" value="F:DNA binding"/>
    <property type="evidence" value="ECO:0007669"/>
    <property type="project" value="InterPro"/>
</dbReference>